<dbReference type="InterPro" id="IPR002523">
    <property type="entry name" value="MgTranspt_CorA/ZnTranspt_ZntB"/>
</dbReference>
<evidence type="ECO:0000256" key="10">
    <source>
        <dbReference type="ARBA" id="ARBA00023136"/>
    </source>
</evidence>
<keyword evidence="4" id="KW-1003">Cell membrane</keyword>
<gene>
    <name evidence="13" type="ORF">Tel_10000</name>
</gene>
<dbReference type="GO" id="GO:0005886">
    <property type="term" value="C:plasma membrane"/>
    <property type="evidence" value="ECO:0007669"/>
    <property type="project" value="UniProtKB-SubCell"/>
</dbReference>
<dbReference type="KEGG" id="tee:Tel_10000"/>
<keyword evidence="3" id="KW-0813">Transport</keyword>
<dbReference type="GO" id="GO:0050897">
    <property type="term" value="F:cobalt ion binding"/>
    <property type="evidence" value="ECO:0007669"/>
    <property type="project" value="TreeGrafter"/>
</dbReference>
<keyword evidence="14" id="KW-1185">Reference proteome</keyword>
<keyword evidence="8 12" id="KW-1133">Transmembrane helix</keyword>
<dbReference type="Pfam" id="PF01544">
    <property type="entry name" value="CorA"/>
    <property type="match status" value="1"/>
</dbReference>
<feature type="transmembrane region" description="Helical" evidence="12">
    <location>
        <begin position="264"/>
        <end position="286"/>
    </location>
</feature>
<dbReference type="GO" id="GO:0015087">
    <property type="term" value="F:cobalt ion transmembrane transporter activity"/>
    <property type="evidence" value="ECO:0007669"/>
    <property type="project" value="TreeGrafter"/>
</dbReference>
<evidence type="ECO:0000256" key="1">
    <source>
        <dbReference type="ARBA" id="ARBA00004651"/>
    </source>
</evidence>
<dbReference type="AlphaFoldDB" id="A0A0S2TE90"/>
<dbReference type="Gene3D" id="1.20.58.340">
    <property type="entry name" value="Magnesium transport protein CorA, transmembrane region"/>
    <property type="match status" value="2"/>
</dbReference>
<sequence length="324" mass="36996">MDEQDGLIAAYALDGKGGGTPLDWQGLQQWRSDEGFLWVHLDFTHAEAQRWLRQDSGVDKVVCDALLADETRPRSTALKDGLLVMLRGVNTNPGADPEDMVALRLWVEDRRVITTRRRRLLSIVDVRESIDRGDGPGTPGELLVDLADRLVVRMADAIDAIEEEVDRLENEVVESERAQLRHELARMRMEVIGLRRYLSPQREAMARLAQERVEWLSDNDRIRLREITDRVVRYVEDLEAARDRAGVVQEELNNRLSEQMNNRMYVLSLVAAVFLPLGFLTGLLGINVGGIPGAEYAYGFEVVILFLVVLVGLQIWLFRRRRWL</sequence>
<dbReference type="Gene3D" id="3.30.460.20">
    <property type="entry name" value="CorA soluble domain-like"/>
    <property type="match status" value="1"/>
</dbReference>
<dbReference type="SUPFAM" id="SSF144083">
    <property type="entry name" value="Magnesium transport protein CorA, transmembrane region"/>
    <property type="match status" value="1"/>
</dbReference>
<dbReference type="NCBIfam" id="NF007092">
    <property type="entry name" value="PRK09546.1"/>
    <property type="match status" value="1"/>
</dbReference>
<proteinExistence type="inferred from homology"/>
<reference evidence="13" key="1">
    <citation type="submission" date="2015-10" db="EMBL/GenBank/DDBJ databases">
        <title>Description of Candidatus Tenderia electrophaga gen. nov, sp. nov., an Uncultivated Electroautotroph from a Biocathode Enrichment.</title>
        <authorList>
            <person name="Eddie B.J."/>
            <person name="Malanoski A.P."/>
            <person name="Wang Z."/>
            <person name="Hall R.J."/>
            <person name="Oh S.D."/>
            <person name="Heiner C."/>
            <person name="Lin B."/>
            <person name="Strycharz-Glaven S.M."/>
        </authorList>
    </citation>
    <scope>NUCLEOTIDE SEQUENCE [LARGE SCALE GENOMIC DNA]</scope>
    <source>
        <strain evidence="13">NRL1</strain>
    </source>
</reference>
<dbReference type="InterPro" id="IPR045861">
    <property type="entry name" value="CorA_cytoplasmic_dom"/>
</dbReference>
<keyword evidence="6 12" id="KW-0812">Transmembrane</keyword>
<evidence type="ECO:0000256" key="2">
    <source>
        <dbReference type="ARBA" id="ARBA00009765"/>
    </source>
</evidence>
<protein>
    <submittedName>
        <fullName evidence="13">Magnesium transporter CorA</fullName>
    </submittedName>
</protein>
<keyword evidence="10 12" id="KW-0472">Membrane</keyword>
<comment type="similarity">
    <text evidence="2">Belongs to the CorA metal ion transporter (MIT) (TC 1.A.35) family.</text>
</comment>
<dbReference type="EMBL" id="CP013099">
    <property type="protein sequence ID" value="ALP53454.1"/>
    <property type="molecule type" value="Genomic_DNA"/>
</dbReference>
<evidence type="ECO:0000256" key="4">
    <source>
        <dbReference type="ARBA" id="ARBA00022475"/>
    </source>
</evidence>
<evidence type="ECO:0000256" key="9">
    <source>
        <dbReference type="ARBA" id="ARBA00023065"/>
    </source>
</evidence>
<keyword evidence="5" id="KW-0997">Cell inner membrane</keyword>
<feature type="coiled-coil region" evidence="11">
    <location>
        <begin position="151"/>
        <end position="190"/>
    </location>
</feature>
<evidence type="ECO:0000256" key="7">
    <source>
        <dbReference type="ARBA" id="ARBA00022833"/>
    </source>
</evidence>
<keyword evidence="9" id="KW-0406">Ion transport</keyword>
<organism evidence="13 14">
    <name type="scientific">Candidatus Tenderia electrophaga</name>
    <dbReference type="NCBI Taxonomy" id="1748243"/>
    <lineage>
        <taxon>Bacteria</taxon>
        <taxon>Pseudomonadati</taxon>
        <taxon>Pseudomonadota</taxon>
        <taxon>Gammaproteobacteria</taxon>
        <taxon>Candidatus Tenderiales</taxon>
        <taxon>Candidatus Tenderiaceae</taxon>
        <taxon>Candidatus Tenderia</taxon>
    </lineage>
</organism>
<evidence type="ECO:0000256" key="5">
    <source>
        <dbReference type="ARBA" id="ARBA00022519"/>
    </source>
</evidence>
<accession>A0A0S2TE90</accession>
<evidence type="ECO:0000256" key="8">
    <source>
        <dbReference type="ARBA" id="ARBA00022989"/>
    </source>
</evidence>
<dbReference type="GO" id="GO:0015095">
    <property type="term" value="F:magnesium ion transmembrane transporter activity"/>
    <property type="evidence" value="ECO:0007669"/>
    <property type="project" value="TreeGrafter"/>
</dbReference>
<dbReference type="PANTHER" id="PTHR46494:SF3">
    <property type="entry name" value="ZINC TRANSPORT PROTEIN ZNTB"/>
    <property type="match status" value="1"/>
</dbReference>
<evidence type="ECO:0000313" key="13">
    <source>
        <dbReference type="EMBL" id="ALP53454.1"/>
    </source>
</evidence>
<dbReference type="SUPFAM" id="SSF143865">
    <property type="entry name" value="CorA soluble domain-like"/>
    <property type="match status" value="1"/>
</dbReference>
<name>A0A0S2TE90_9GAMM</name>
<evidence type="ECO:0000256" key="6">
    <source>
        <dbReference type="ARBA" id="ARBA00022692"/>
    </source>
</evidence>
<dbReference type="CDD" id="cd12833">
    <property type="entry name" value="ZntB-like_1"/>
    <property type="match status" value="1"/>
</dbReference>
<dbReference type="GO" id="GO:0000287">
    <property type="term" value="F:magnesium ion binding"/>
    <property type="evidence" value="ECO:0007669"/>
    <property type="project" value="TreeGrafter"/>
</dbReference>
<dbReference type="PANTHER" id="PTHR46494">
    <property type="entry name" value="CORA FAMILY METAL ION TRANSPORTER (EUROFUNG)"/>
    <property type="match status" value="1"/>
</dbReference>
<feature type="transmembrane region" description="Helical" evidence="12">
    <location>
        <begin position="298"/>
        <end position="318"/>
    </location>
</feature>
<dbReference type="Proteomes" id="UP000055136">
    <property type="component" value="Chromosome"/>
</dbReference>
<evidence type="ECO:0000256" key="11">
    <source>
        <dbReference type="SAM" id="Coils"/>
    </source>
</evidence>
<dbReference type="InterPro" id="IPR045863">
    <property type="entry name" value="CorA_TM1_TM2"/>
</dbReference>
<evidence type="ECO:0000313" key="14">
    <source>
        <dbReference type="Proteomes" id="UP000055136"/>
    </source>
</evidence>
<keyword evidence="7" id="KW-0862">Zinc</keyword>
<evidence type="ECO:0000256" key="12">
    <source>
        <dbReference type="SAM" id="Phobius"/>
    </source>
</evidence>
<comment type="subcellular location">
    <subcellularLocation>
        <location evidence="1">Cell membrane</location>
        <topology evidence="1">Multi-pass membrane protein</topology>
    </subcellularLocation>
</comment>
<evidence type="ECO:0000256" key="3">
    <source>
        <dbReference type="ARBA" id="ARBA00022448"/>
    </source>
</evidence>
<keyword evidence="11" id="KW-0175">Coiled coil</keyword>